<reference evidence="6" key="1">
    <citation type="journal article" date="2019" name="Int. J. Syst. Evol. Microbiol.">
        <title>The Global Catalogue of Microorganisms (GCM) 10K type strain sequencing project: providing services to taxonomists for standard genome sequencing and annotation.</title>
        <authorList>
            <consortium name="The Broad Institute Genomics Platform"/>
            <consortium name="The Broad Institute Genome Sequencing Center for Infectious Disease"/>
            <person name="Wu L."/>
            <person name="Ma J."/>
        </authorList>
    </citation>
    <scope>NUCLEOTIDE SEQUENCE [LARGE SCALE GENOMIC DNA]</scope>
    <source>
        <strain evidence="6">JCM 32206</strain>
    </source>
</reference>
<dbReference type="Pfam" id="PF00196">
    <property type="entry name" value="GerE"/>
    <property type="match status" value="1"/>
</dbReference>
<dbReference type="PRINTS" id="PR00038">
    <property type="entry name" value="HTHLUXR"/>
</dbReference>
<protein>
    <submittedName>
        <fullName evidence="5">LuxR family transcriptional regulator</fullName>
    </submittedName>
</protein>
<dbReference type="Gene3D" id="1.10.10.10">
    <property type="entry name" value="Winged helix-like DNA-binding domain superfamily/Winged helix DNA-binding domain"/>
    <property type="match status" value="1"/>
</dbReference>
<name>A0ABP8PA42_9NOCA</name>
<organism evidence="5 6">
    <name type="scientific">Rhodococcus olei</name>
    <dbReference type="NCBI Taxonomy" id="2161675"/>
    <lineage>
        <taxon>Bacteria</taxon>
        <taxon>Bacillati</taxon>
        <taxon>Actinomycetota</taxon>
        <taxon>Actinomycetes</taxon>
        <taxon>Mycobacteriales</taxon>
        <taxon>Nocardiaceae</taxon>
        <taxon>Rhodococcus</taxon>
    </lineage>
</organism>
<dbReference type="PANTHER" id="PTHR16305:SF35">
    <property type="entry name" value="TRANSCRIPTIONAL ACTIVATOR DOMAIN"/>
    <property type="match status" value="1"/>
</dbReference>
<feature type="domain" description="HTH luxR-type" evidence="4">
    <location>
        <begin position="846"/>
        <end position="911"/>
    </location>
</feature>
<dbReference type="PANTHER" id="PTHR16305">
    <property type="entry name" value="TESTICULAR SOLUBLE ADENYLYL CYCLASE"/>
    <property type="match status" value="1"/>
</dbReference>
<gene>
    <name evidence="5" type="ORF">GCM10023094_34770</name>
</gene>
<feature type="region of interest" description="Disordered" evidence="3">
    <location>
        <begin position="503"/>
        <end position="522"/>
    </location>
</feature>
<dbReference type="Pfam" id="PF13191">
    <property type="entry name" value="AAA_16"/>
    <property type="match status" value="1"/>
</dbReference>
<keyword evidence="1" id="KW-0547">Nucleotide-binding</keyword>
<sequence length="912" mass="96625">MPPATITMRGRSAERTRLDDALRSARSGESAVLVLRGEAGIGKTTLLDYLAGSASGCRVARISGVESELELPFAALHQLCAPMFDLIEALPEPQKRALYITFGHTSGAAPDKFLVGLAVLSLLAEAAAARPLVCLIDDAQWLDESTLQVLGFVARRLLAESVLLVFAVRVPTGDELLAGIPALQLGGLTDDDARALLAAAHPGRLDSQVRDRIVAETHGNPLALLELSRTGAAELFGGFGLPASGTGDLVDRYVRRIGALPDPTRQLLLVAAADPTGDAAVLWRAGRALGLGPEDAAPAVADKLFEVGARVRFRHPLVRSAAYAAGSAEQRRTVHRALAGAVDADSERRVWHLAAATTGFDDEVADALADAARRAQARAGVAAAAALLQRSAGLTTDPAVRTERALSAAQAHLDAGAFDSAMSLLAGAEADATDELQRARVDLIRGRTERAARSGREAPVALLRAARRLEPLDIRLARHTYLDAWGAALVAGGSAQAGSDLAEVSRAARSAPEAPDGPAPSDDLLEGLATLVTDGAAAAGPRLRDAVSGFLGDDVPPEDFLRCGVLVANAALSLWDYDAWESASARHVTLARATGALAPLANALNVHRVIALWRGEVDRAVEFGLEEATVKEVTGTRRVSYGDLFLLAYRGHLAEAVPLIAAAAEEATARGEGLGLQITHRASALLHLGLGRYAEALDSARQAGTGNLGPFTAQALPDLVEAAVRSGATVTATEALARLTTYTAMEDSDWAAGLQARSRALVGEGAAAERGYTEAIERLGRTRLRFELARARLLYGEWLRRERRRGDARGQLKAAFEEFVAMGADGFAERARHERLATGEKVRKRTADTRGDLTPQEEQIARLARDGSTNVEIGTELYISARTVEWHLRKVFGKLGISSRRELREALQARAR</sequence>
<dbReference type="InterPro" id="IPR016032">
    <property type="entry name" value="Sig_transdc_resp-reg_C-effctor"/>
</dbReference>
<evidence type="ECO:0000259" key="4">
    <source>
        <dbReference type="PROSITE" id="PS50043"/>
    </source>
</evidence>
<keyword evidence="2" id="KW-0067">ATP-binding</keyword>
<dbReference type="InterPro" id="IPR027417">
    <property type="entry name" value="P-loop_NTPase"/>
</dbReference>
<evidence type="ECO:0000256" key="3">
    <source>
        <dbReference type="SAM" id="MobiDB-lite"/>
    </source>
</evidence>
<dbReference type="CDD" id="cd06170">
    <property type="entry name" value="LuxR_C_like"/>
    <property type="match status" value="1"/>
</dbReference>
<dbReference type="Proteomes" id="UP001501183">
    <property type="component" value="Unassembled WGS sequence"/>
</dbReference>
<evidence type="ECO:0000256" key="2">
    <source>
        <dbReference type="ARBA" id="ARBA00022840"/>
    </source>
</evidence>
<evidence type="ECO:0000256" key="1">
    <source>
        <dbReference type="ARBA" id="ARBA00022741"/>
    </source>
</evidence>
<evidence type="ECO:0000313" key="6">
    <source>
        <dbReference type="Proteomes" id="UP001501183"/>
    </source>
</evidence>
<evidence type="ECO:0000313" key="5">
    <source>
        <dbReference type="EMBL" id="GAA4483341.1"/>
    </source>
</evidence>
<dbReference type="PROSITE" id="PS50043">
    <property type="entry name" value="HTH_LUXR_2"/>
    <property type="match status" value="1"/>
</dbReference>
<accession>A0ABP8PA42</accession>
<dbReference type="InterPro" id="IPR041664">
    <property type="entry name" value="AAA_16"/>
</dbReference>
<dbReference type="SMART" id="SM00421">
    <property type="entry name" value="HTH_LUXR"/>
    <property type="match status" value="1"/>
</dbReference>
<dbReference type="SUPFAM" id="SSF52540">
    <property type="entry name" value="P-loop containing nucleoside triphosphate hydrolases"/>
    <property type="match status" value="1"/>
</dbReference>
<keyword evidence="6" id="KW-1185">Reference proteome</keyword>
<dbReference type="SUPFAM" id="SSF46894">
    <property type="entry name" value="C-terminal effector domain of the bipartite response regulators"/>
    <property type="match status" value="1"/>
</dbReference>
<proteinExistence type="predicted"/>
<dbReference type="InterPro" id="IPR036388">
    <property type="entry name" value="WH-like_DNA-bd_sf"/>
</dbReference>
<dbReference type="RefSeq" id="WP_345347663.1">
    <property type="nucleotide sequence ID" value="NZ_BAABFB010000052.1"/>
</dbReference>
<dbReference type="EMBL" id="BAABFB010000052">
    <property type="protein sequence ID" value="GAA4483341.1"/>
    <property type="molecule type" value="Genomic_DNA"/>
</dbReference>
<comment type="caution">
    <text evidence="5">The sequence shown here is derived from an EMBL/GenBank/DDBJ whole genome shotgun (WGS) entry which is preliminary data.</text>
</comment>
<dbReference type="InterPro" id="IPR000792">
    <property type="entry name" value="Tscrpt_reg_LuxR_C"/>
</dbReference>